<dbReference type="PROSITE" id="PS00893">
    <property type="entry name" value="NUDIX_BOX"/>
    <property type="match status" value="1"/>
</dbReference>
<name>A0A090VGB6_9FLAO</name>
<keyword evidence="1 3" id="KW-0378">Hydrolase</keyword>
<dbReference type="SUPFAM" id="SSF55811">
    <property type="entry name" value="Nudix"/>
    <property type="match status" value="1"/>
</dbReference>
<evidence type="ECO:0000313" key="4">
    <source>
        <dbReference type="Proteomes" id="UP000029644"/>
    </source>
</evidence>
<evidence type="ECO:0000259" key="2">
    <source>
        <dbReference type="PROSITE" id="PS51462"/>
    </source>
</evidence>
<dbReference type="Gene3D" id="3.90.79.10">
    <property type="entry name" value="Nucleoside Triphosphate Pyrophosphohydrolase"/>
    <property type="match status" value="1"/>
</dbReference>
<dbReference type="RefSeq" id="WP_042505703.1">
    <property type="nucleotide sequence ID" value="NZ_BBNQ01000014.1"/>
</dbReference>
<dbReference type="Proteomes" id="UP000029644">
    <property type="component" value="Unassembled WGS sequence"/>
</dbReference>
<dbReference type="CDD" id="cd04692">
    <property type="entry name" value="NUDIX_Hydrolase"/>
    <property type="match status" value="1"/>
</dbReference>
<reference evidence="3 4" key="1">
    <citation type="journal article" date="2014" name="Genome Announc.">
        <title>Draft Genome Sequences of Marine Flavobacterium Algibacter lectus Strains SS8 and NR4.</title>
        <authorList>
            <person name="Takatani N."/>
            <person name="Nakanishi M."/>
            <person name="Meirelles P."/>
            <person name="Mino S."/>
            <person name="Suda W."/>
            <person name="Oshima K."/>
            <person name="Hattori M."/>
            <person name="Ohkuma M."/>
            <person name="Hosokawa M."/>
            <person name="Miyashita K."/>
            <person name="Thompson F.L."/>
            <person name="Niwa A."/>
            <person name="Sawabe T."/>
            <person name="Sawabe T."/>
        </authorList>
    </citation>
    <scope>NUCLEOTIDE SEQUENCE [LARGE SCALE GENOMIC DNA]</scope>
    <source>
        <strain evidence="3 4">JCM 19300</strain>
    </source>
</reference>
<dbReference type="InterPro" id="IPR015797">
    <property type="entry name" value="NUDIX_hydrolase-like_dom_sf"/>
</dbReference>
<dbReference type="AlphaFoldDB" id="A0A090VGB6"/>
<dbReference type="GO" id="GO:0016787">
    <property type="term" value="F:hydrolase activity"/>
    <property type="evidence" value="ECO:0007669"/>
    <property type="project" value="UniProtKB-KW"/>
</dbReference>
<feature type="domain" description="Nudix hydrolase" evidence="2">
    <location>
        <begin position="29"/>
        <end position="169"/>
    </location>
</feature>
<gene>
    <name evidence="3" type="ORF">JCM19300_2085</name>
</gene>
<evidence type="ECO:0000256" key="1">
    <source>
        <dbReference type="ARBA" id="ARBA00022801"/>
    </source>
</evidence>
<dbReference type="PROSITE" id="PS51462">
    <property type="entry name" value="NUDIX"/>
    <property type="match status" value="1"/>
</dbReference>
<protein>
    <submittedName>
        <fullName evidence="3">Putative Nudix hydrolase YfcD</fullName>
    </submittedName>
</protein>
<dbReference type="OrthoDB" id="9786032at2"/>
<comment type="caution">
    <text evidence="3">The sequence shown here is derived from an EMBL/GenBank/DDBJ whole genome shotgun (WGS) entry which is preliminary data.</text>
</comment>
<dbReference type="InterPro" id="IPR000086">
    <property type="entry name" value="NUDIX_hydrolase_dom"/>
</dbReference>
<dbReference type="PANTHER" id="PTHR10885">
    <property type="entry name" value="ISOPENTENYL-DIPHOSPHATE DELTA-ISOMERASE"/>
    <property type="match status" value="1"/>
</dbReference>
<accession>A0A090VGB6</accession>
<dbReference type="Pfam" id="PF00293">
    <property type="entry name" value="NUDIX"/>
    <property type="match status" value="1"/>
</dbReference>
<proteinExistence type="predicted"/>
<dbReference type="EMBL" id="BBNQ01000014">
    <property type="protein sequence ID" value="GAL63830.1"/>
    <property type="molecule type" value="Genomic_DNA"/>
</dbReference>
<dbReference type="InterPro" id="IPR020084">
    <property type="entry name" value="NUDIX_hydrolase_CS"/>
</dbReference>
<dbReference type="PANTHER" id="PTHR10885:SF0">
    <property type="entry name" value="ISOPENTENYL-DIPHOSPHATE DELTA-ISOMERASE"/>
    <property type="match status" value="1"/>
</dbReference>
<evidence type="ECO:0000313" key="3">
    <source>
        <dbReference type="EMBL" id="GAL63830.1"/>
    </source>
</evidence>
<organism evidence="3 4">
    <name type="scientific">Algibacter lectus</name>
    <dbReference type="NCBI Taxonomy" id="221126"/>
    <lineage>
        <taxon>Bacteria</taxon>
        <taxon>Pseudomonadati</taxon>
        <taxon>Bacteroidota</taxon>
        <taxon>Flavobacteriia</taxon>
        <taxon>Flavobacteriales</taxon>
        <taxon>Flavobacteriaceae</taxon>
        <taxon>Algibacter</taxon>
    </lineage>
</organism>
<sequence length="182" mass="20692">MDEYIDIVSENGDQTGKVALKSEAHKNGWFHNTIHLWLFTRQGEILLQQRSHKKAIYPLLWDVSAAGHIDAGESIETAAIRETQEELGLLLKPTDLIKIGVNKHLTAYADGAIQDNEFHHVFIAELKVNITELTAQEEEVEALKLVSFSQFKLHLENSTDNHFIPSNKAYYQFVLDKIKAQI</sequence>